<dbReference type="Gene3D" id="3.90.640.10">
    <property type="entry name" value="Actin, Chain A, domain 4"/>
    <property type="match status" value="1"/>
</dbReference>
<dbReference type="SUPFAM" id="SSF53067">
    <property type="entry name" value="Actin-like ATPase domain"/>
    <property type="match status" value="1"/>
</dbReference>
<dbReference type="GO" id="GO:0140662">
    <property type="term" value="F:ATP-dependent protein folding chaperone"/>
    <property type="evidence" value="ECO:0007669"/>
    <property type="project" value="InterPro"/>
</dbReference>
<comment type="caution">
    <text evidence="4">The sequence shown here is derived from an EMBL/GenBank/DDBJ whole genome shotgun (WGS) entry which is preliminary data.</text>
</comment>
<protein>
    <recommendedName>
        <fullName evidence="6">Hsp70 family protein</fullName>
    </recommendedName>
</protein>
<keyword evidence="5" id="KW-1185">Reference proteome</keyword>
<dbReference type="AlphaFoldDB" id="A0A4R9AED1"/>
<evidence type="ECO:0000256" key="3">
    <source>
        <dbReference type="ARBA" id="ARBA00023186"/>
    </source>
</evidence>
<proteinExistence type="predicted"/>
<sequence>MARRARSPSAGHPLSSLTPLLIVPEMLLLALPALSEHSLLLGVHSTGARPDLLPGKDGTSRVMVVDFGGGTRDVALLQFKRSVAGGVGLSCKGVSRFHRTGGSDIDLAIAHEILLPQLMEQNGIKALDVDFRRKRDQLLPPLAVAAQHLKESLSNRIAHLQALSQFDENDPHLASSLPSPIEVNTKHPDFGVVKLTKPTLTLQELRKVSALFESSSWALTVRQGQTWQPSSDSINSSSPLS</sequence>
<dbReference type="EMBL" id="SOHJ01000011">
    <property type="protein sequence ID" value="TFD58947.1"/>
    <property type="molecule type" value="Genomic_DNA"/>
</dbReference>
<keyword evidence="1" id="KW-0547">Nucleotide-binding</keyword>
<evidence type="ECO:0000313" key="4">
    <source>
        <dbReference type="EMBL" id="TFD58947.1"/>
    </source>
</evidence>
<dbReference type="Pfam" id="PF00012">
    <property type="entry name" value="HSP70"/>
    <property type="match status" value="1"/>
</dbReference>
<name>A0A4R9AED1_9MICO</name>
<dbReference type="GO" id="GO:0005524">
    <property type="term" value="F:ATP binding"/>
    <property type="evidence" value="ECO:0007669"/>
    <property type="project" value="UniProtKB-KW"/>
</dbReference>
<dbReference type="OrthoDB" id="9768127at2"/>
<dbReference type="RefSeq" id="WP_134515333.1">
    <property type="nucleotide sequence ID" value="NZ_SOHJ01000011.1"/>
</dbReference>
<reference evidence="4 5" key="1">
    <citation type="submission" date="2019-03" db="EMBL/GenBank/DDBJ databases">
        <title>Genomics of glacier-inhabiting Cryobacterium strains.</title>
        <authorList>
            <person name="Liu Q."/>
            <person name="Xin Y.-H."/>
        </authorList>
    </citation>
    <scope>NUCLEOTIDE SEQUENCE [LARGE SCALE GENOMIC DNA]</scope>
    <source>
        <strain evidence="4 5">Sr39</strain>
    </source>
</reference>
<evidence type="ECO:0000256" key="2">
    <source>
        <dbReference type="ARBA" id="ARBA00022840"/>
    </source>
</evidence>
<keyword evidence="2" id="KW-0067">ATP-binding</keyword>
<organism evidence="4 5">
    <name type="scientific">Cryobacterium suzukii</name>
    <dbReference type="NCBI Taxonomy" id="1259198"/>
    <lineage>
        <taxon>Bacteria</taxon>
        <taxon>Bacillati</taxon>
        <taxon>Actinomycetota</taxon>
        <taxon>Actinomycetes</taxon>
        <taxon>Micrococcales</taxon>
        <taxon>Microbacteriaceae</taxon>
        <taxon>Cryobacterium</taxon>
    </lineage>
</organism>
<evidence type="ECO:0000256" key="1">
    <source>
        <dbReference type="ARBA" id="ARBA00022741"/>
    </source>
</evidence>
<evidence type="ECO:0008006" key="6">
    <source>
        <dbReference type="Google" id="ProtNLM"/>
    </source>
</evidence>
<dbReference type="InterPro" id="IPR043129">
    <property type="entry name" value="ATPase_NBD"/>
</dbReference>
<dbReference type="InterPro" id="IPR013126">
    <property type="entry name" value="Hsp_70_fam"/>
</dbReference>
<gene>
    <name evidence="4" type="ORF">E3T39_11335</name>
</gene>
<evidence type="ECO:0000313" key="5">
    <source>
        <dbReference type="Proteomes" id="UP000298170"/>
    </source>
</evidence>
<dbReference type="Proteomes" id="UP000298170">
    <property type="component" value="Unassembled WGS sequence"/>
</dbReference>
<keyword evidence="3" id="KW-0143">Chaperone</keyword>
<accession>A0A4R9AED1</accession>
<dbReference type="Gene3D" id="3.30.420.40">
    <property type="match status" value="1"/>
</dbReference>